<dbReference type="Pfam" id="PF00672">
    <property type="entry name" value="HAMP"/>
    <property type="match status" value="1"/>
</dbReference>
<dbReference type="Gene3D" id="3.30.70.1230">
    <property type="entry name" value="Nucleotide cyclase"/>
    <property type="match status" value="1"/>
</dbReference>
<dbReference type="SMART" id="SM00044">
    <property type="entry name" value="CYCc"/>
    <property type="match status" value="1"/>
</dbReference>
<dbReference type="PROSITE" id="PS50125">
    <property type="entry name" value="GUANYLATE_CYCLASE_2"/>
    <property type="match status" value="1"/>
</dbReference>
<dbReference type="EMBL" id="JACJST010000012">
    <property type="protein sequence ID" value="MBD2569071.1"/>
    <property type="molecule type" value="Genomic_DNA"/>
</dbReference>
<feature type="domain" description="HAMP" evidence="4">
    <location>
        <begin position="215"/>
        <end position="268"/>
    </location>
</feature>
<organism evidence="5 6">
    <name type="scientific">Anabaena lutea FACHB-196</name>
    <dbReference type="NCBI Taxonomy" id="2692881"/>
    <lineage>
        <taxon>Bacteria</taxon>
        <taxon>Bacillati</taxon>
        <taxon>Cyanobacteriota</taxon>
        <taxon>Cyanophyceae</taxon>
        <taxon>Nostocales</taxon>
        <taxon>Nostocaceae</taxon>
        <taxon>Anabaena</taxon>
    </lineage>
</organism>
<feature type="domain" description="Guanylate cyclase" evidence="3">
    <location>
        <begin position="308"/>
        <end position="435"/>
    </location>
</feature>
<keyword evidence="6" id="KW-1185">Reference proteome</keyword>
<evidence type="ECO:0000313" key="5">
    <source>
        <dbReference type="EMBL" id="MBD2569071.1"/>
    </source>
</evidence>
<dbReference type="Gene3D" id="6.10.340.10">
    <property type="match status" value="1"/>
</dbReference>
<evidence type="ECO:0000259" key="3">
    <source>
        <dbReference type="PROSITE" id="PS50125"/>
    </source>
</evidence>
<dbReference type="InterPro" id="IPR001054">
    <property type="entry name" value="A/G_cyclase"/>
</dbReference>
<dbReference type="SUPFAM" id="SSF158472">
    <property type="entry name" value="HAMP domain-like"/>
    <property type="match status" value="1"/>
</dbReference>
<dbReference type="CDD" id="cd07302">
    <property type="entry name" value="CHD"/>
    <property type="match status" value="1"/>
</dbReference>
<gene>
    <name evidence="5" type="ORF">H6G59_14430</name>
</gene>
<sequence length="491" mass="54621">MKIFTFRSIRTQIMASTTLLILGLIGAIVAVWVRSENTLYRQEKLNDTKSMTKILSYTYSNELSEENWSQIRLNIELILRENEDFVYVFVSDNRQDNQIAAAFPSEYQNQYIPNIVPFSVTNNALKSSEQTRIIETFILQDVYFADKLRIKRGEPIIEVASDIRTPTGNKKLGVLRIGLSLQKVDRAVANAVNQALIVGSVGLAVGWVCAYILAQHLSDPVRRLQSSVAQIAGGDLQHRADIHNRGDEIGALANSFNEMSAILQISFSKLQKTLESFEKFVPDKFVSVIAPQGIENIQVGMASTRKMTILFCDIRGYTSMSEAMAPIEIFTFLNDYLACMGKAIDEAGGFIDKYIGDAIMALFDDDATDCALKAAILMQKALDKFNYERLQKNLPKIVVGIGIHRGTVIMGTVGFTSRIDSTVIGDAVNVASRIEGLTKQYECEILLTESVVKSLCHPELFCLRLVDESVKVKGKDAAISIYELLVPLSRN</sequence>
<keyword evidence="2" id="KW-1133">Transmembrane helix</keyword>
<accession>A0ABR8FG04</accession>
<proteinExistence type="inferred from homology"/>
<dbReference type="Proteomes" id="UP000640531">
    <property type="component" value="Unassembled WGS sequence"/>
</dbReference>
<evidence type="ECO:0000259" key="4">
    <source>
        <dbReference type="PROSITE" id="PS50885"/>
    </source>
</evidence>
<dbReference type="InterPro" id="IPR050697">
    <property type="entry name" value="Adenylyl/Guanylyl_Cyclase_3/4"/>
</dbReference>
<dbReference type="PROSITE" id="PS50885">
    <property type="entry name" value="HAMP"/>
    <property type="match status" value="1"/>
</dbReference>
<dbReference type="PANTHER" id="PTHR43081:SF1">
    <property type="entry name" value="ADENYLATE CYCLASE, TERMINAL-DIFFERENTIATION SPECIFIC"/>
    <property type="match status" value="1"/>
</dbReference>
<keyword evidence="2" id="KW-0472">Membrane</keyword>
<evidence type="ECO:0000256" key="2">
    <source>
        <dbReference type="SAM" id="Phobius"/>
    </source>
</evidence>
<dbReference type="PANTHER" id="PTHR43081">
    <property type="entry name" value="ADENYLATE CYCLASE, TERMINAL-DIFFERENTIATION SPECIFIC-RELATED"/>
    <property type="match status" value="1"/>
</dbReference>
<dbReference type="InterPro" id="IPR029787">
    <property type="entry name" value="Nucleotide_cyclase"/>
</dbReference>
<protein>
    <submittedName>
        <fullName evidence="5">HAMP domain-containing protein</fullName>
    </submittedName>
</protein>
<dbReference type="CDD" id="cd06225">
    <property type="entry name" value="HAMP"/>
    <property type="match status" value="1"/>
</dbReference>
<dbReference type="SMART" id="SM00304">
    <property type="entry name" value="HAMP"/>
    <property type="match status" value="1"/>
</dbReference>
<comment type="similarity">
    <text evidence="1">Belongs to the adenylyl cyclase class-3 family.</text>
</comment>
<comment type="caution">
    <text evidence="5">The sequence shown here is derived from an EMBL/GenBank/DDBJ whole genome shotgun (WGS) entry which is preliminary data.</text>
</comment>
<dbReference type="SUPFAM" id="SSF55073">
    <property type="entry name" value="Nucleotide cyclase"/>
    <property type="match status" value="1"/>
</dbReference>
<keyword evidence="2" id="KW-0812">Transmembrane</keyword>
<dbReference type="Pfam" id="PF00211">
    <property type="entry name" value="Guanylate_cyc"/>
    <property type="match status" value="1"/>
</dbReference>
<feature type="transmembrane region" description="Helical" evidence="2">
    <location>
        <begin position="12"/>
        <end position="33"/>
    </location>
</feature>
<dbReference type="InterPro" id="IPR003660">
    <property type="entry name" value="HAMP_dom"/>
</dbReference>
<name>A0ABR8FG04_9NOST</name>
<dbReference type="RefSeq" id="WP_190715535.1">
    <property type="nucleotide sequence ID" value="NZ_JACJST010000012.1"/>
</dbReference>
<evidence type="ECO:0000313" key="6">
    <source>
        <dbReference type="Proteomes" id="UP000640531"/>
    </source>
</evidence>
<evidence type="ECO:0000256" key="1">
    <source>
        <dbReference type="ARBA" id="ARBA00005381"/>
    </source>
</evidence>
<reference evidence="5 6" key="1">
    <citation type="journal article" date="2020" name="ISME J.">
        <title>Comparative genomics reveals insights into cyanobacterial evolution and habitat adaptation.</title>
        <authorList>
            <person name="Chen M.Y."/>
            <person name="Teng W.K."/>
            <person name="Zhao L."/>
            <person name="Hu C.X."/>
            <person name="Zhou Y.K."/>
            <person name="Han B.P."/>
            <person name="Song L.R."/>
            <person name="Shu W.S."/>
        </authorList>
    </citation>
    <scope>NUCLEOTIDE SEQUENCE [LARGE SCALE GENOMIC DNA]</scope>
    <source>
        <strain evidence="5 6">FACHB-196</strain>
    </source>
</reference>